<accession>A0ABT9UZR8</accession>
<evidence type="ECO:0000313" key="1">
    <source>
        <dbReference type="EMBL" id="MDQ0154186.1"/>
    </source>
</evidence>
<gene>
    <name evidence="1" type="ORF">J2S07_000490</name>
</gene>
<dbReference type="RefSeq" id="WP_307148803.1">
    <property type="nucleotide sequence ID" value="NZ_JAUSTU010000002.1"/>
</dbReference>
<dbReference type="Proteomes" id="UP001231362">
    <property type="component" value="Unassembled WGS sequence"/>
</dbReference>
<evidence type="ECO:0000313" key="2">
    <source>
        <dbReference type="Proteomes" id="UP001231362"/>
    </source>
</evidence>
<comment type="caution">
    <text evidence="1">The sequence shown here is derived from an EMBL/GenBank/DDBJ whole genome shotgun (WGS) entry which is preliminary data.</text>
</comment>
<dbReference type="EMBL" id="JAUSTU010000002">
    <property type="protein sequence ID" value="MDQ0154186.1"/>
    <property type="molecule type" value="Genomic_DNA"/>
</dbReference>
<name>A0ABT9UZR8_9BACL</name>
<protein>
    <submittedName>
        <fullName evidence="1">Uncharacterized protein</fullName>
    </submittedName>
</protein>
<reference evidence="1 2" key="1">
    <citation type="submission" date="2023-07" db="EMBL/GenBank/DDBJ databases">
        <title>Genomic Encyclopedia of Type Strains, Phase IV (KMG-IV): sequencing the most valuable type-strain genomes for metagenomic binning, comparative biology and taxonomic classification.</title>
        <authorList>
            <person name="Goeker M."/>
        </authorList>
    </citation>
    <scope>NUCLEOTIDE SEQUENCE [LARGE SCALE GENOMIC DNA]</scope>
    <source>
        <strain evidence="1 2">DSM 23948</strain>
    </source>
</reference>
<organism evidence="1 2">
    <name type="scientific">Anoxybacillus andreesenii</name>
    <dbReference type="NCBI Taxonomy" id="1325932"/>
    <lineage>
        <taxon>Bacteria</taxon>
        <taxon>Bacillati</taxon>
        <taxon>Bacillota</taxon>
        <taxon>Bacilli</taxon>
        <taxon>Bacillales</taxon>
        <taxon>Anoxybacillaceae</taxon>
        <taxon>Anoxybacillus</taxon>
    </lineage>
</organism>
<sequence>MALEKMMYALRNMQVANSILSIKNSSFFKRVISRIILIRLPDFIRYARMVNNETKGNRSKADHAKVKEELNTLSNLYQEYLEDQRNKFGGHFKDEDYFERIQLWSEIQADKMIFFFDLAEEITDLLVPGQRKKYTLEEKDMAVFKEISEQHDLEKRPMMGTDILALSRYNTVSAINTHELHVKPAILNSLKIIIDYELNVLSRISQQDLRLIFKTLVLVDIISFADTLFTRNISTSSKQYMDGLDTVVERHSLQEAVAIFDKVKSDMKILVEVERFRGIRNIIGAHIDSNSSMKTLLTQFDALNPNDLYFLFQDMLQLFQRVCRTDQTLKISQLGPTPIPDAIETTGQPEKAYDSSSIPAKSFTPLPYTYEAMSDIWDTLLLEGKDDGNALDYFGRAFYSSEAISSWQREIPIGLHATRYEYPEYRIVHQFIENKLRENQHDLLTIRVLHRIIKSNNIGTSHILSTLLYQMSTDISNREGKLLLLDMFGEISDVYEMDIIELLKKNTNSNDPLVARVAFYSLALIDAKHNGIRRINGLGRHSGDEVDFSSFLLQQLDKLTVQNKILVSLTLLSSMYLEQGFVIYYEKYTKATYFPQLINCLQRYIPRLLRQTNVDEEKVKDILKCIDLHNYGKVAILIGDELSIKDEKKAKHFYEAVANGAIRIDWNQNVLIMNRAIALSRLEYHDDAIKTVEFLVRQNPEEKIYRFLALEIAAIGKMDQYFNEASRQLENKFLLNKDDIEAIDELRKLL</sequence>
<keyword evidence="2" id="KW-1185">Reference proteome</keyword>
<proteinExistence type="predicted"/>